<proteinExistence type="predicted"/>
<dbReference type="InterPro" id="IPR052709">
    <property type="entry name" value="Transposase-MT_Hybrid"/>
</dbReference>
<dbReference type="PANTHER" id="PTHR46060">
    <property type="entry name" value="MARINER MOS1 TRANSPOSASE-LIKE PROTEIN"/>
    <property type="match status" value="1"/>
</dbReference>
<reference evidence="2 3" key="1">
    <citation type="submission" date="2022-03" db="EMBL/GenBank/DDBJ databases">
        <title>A chromosomal length assembly of Cordylochernes scorpioides.</title>
        <authorList>
            <person name="Zeh D."/>
            <person name="Zeh J."/>
        </authorList>
    </citation>
    <scope>NUCLEOTIDE SEQUENCE [LARGE SCALE GENOMIC DNA]</scope>
    <source>
        <strain evidence="2">IN4F17</strain>
        <tissue evidence="2">Whole Body</tissue>
    </source>
</reference>
<feature type="domain" description="Mos1 transposase HTH" evidence="1">
    <location>
        <begin position="34"/>
        <end position="66"/>
    </location>
</feature>
<dbReference type="Gene3D" id="1.10.10.1450">
    <property type="match status" value="1"/>
</dbReference>
<gene>
    <name evidence="2" type="ORF">LAZ67_23001181</name>
</gene>
<evidence type="ECO:0000259" key="1">
    <source>
        <dbReference type="Pfam" id="PF17906"/>
    </source>
</evidence>
<protein>
    <recommendedName>
        <fullName evidence="1">Mos1 transposase HTH domain-containing protein</fullName>
    </recommendedName>
</protein>
<name>A0ABY6LT34_9ARAC</name>
<organism evidence="2 3">
    <name type="scientific">Cordylochernes scorpioides</name>
    <dbReference type="NCBI Taxonomy" id="51811"/>
    <lineage>
        <taxon>Eukaryota</taxon>
        <taxon>Metazoa</taxon>
        <taxon>Ecdysozoa</taxon>
        <taxon>Arthropoda</taxon>
        <taxon>Chelicerata</taxon>
        <taxon>Arachnida</taxon>
        <taxon>Pseudoscorpiones</taxon>
        <taxon>Cheliferoidea</taxon>
        <taxon>Chernetidae</taxon>
        <taxon>Cordylochernes</taxon>
    </lineage>
</organism>
<keyword evidence="3" id="KW-1185">Reference proteome</keyword>
<dbReference type="Pfam" id="PF17906">
    <property type="entry name" value="HTH_48"/>
    <property type="match status" value="1"/>
</dbReference>
<dbReference type="PANTHER" id="PTHR46060:SF1">
    <property type="entry name" value="MARINER MOS1 TRANSPOSASE-LIKE PROTEIN"/>
    <property type="match status" value="1"/>
</dbReference>
<dbReference type="InterPro" id="IPR041426">
    <property type="entry name" value="Mos1_HTH"/>
</dbReference>
<dbReference type="EMBL" id="CP092885">
    <property type="protein sequence ID" value="UYV83491.1"/>
    <property type="molecule type" value="Genomic_DNA"/>
</dbReference>
<accession>A0ABY6LT34</accession>
<evidence type="ECO:0000313" key="3">
    <source>
        <dbReference type="Proteomes" id="UP001235939"/>
    </source>
</evidence>
<evidence type="ECO:0000313" key="2">
    <source>
        <dbReference type="EMBL" id="UYV83491.1"/>
    </source>
</evidence>
<sequence length="138" mass="15908">MNNSDPANLTFLFRKTVVASLTVISRTSSGSPTTRTETFALMNEAYEDEKLSRTQVYFWYKRFKEGRKSIADDSRSGRPLTSTSDRNIGQLKKIVGEHLNMKKLCGYFVPRNLTDQQRKNRLSIYKNLIETANNDLNF</sequence>
<dbReference type="Proteomes" id="UP001235939">
    <property type="component" value="Chromosome 23"/>
</dbReference>